<keyword evidence="5" id="KW-1185">Reference proteome</keyword>
<dbReference type="SUPFAM" id="SSF48371">
    <property type="entry name" value="ARM repeat"/>
    <property type="match status" value="1"/>
</dbReference>
<name>A0A177EK87_9MICR</name>
<protein>
    <submittedName>
        <fullName evidence="4">26S proteasome regulatory subunit N1</fullName>
    </submittedName>
</protein>
<keyword evidence="2 4" id="KW-0647">Proteasome</keyword>
<dbReference type="GO" id="GO:0043161">
    <property type="term" value="P:proteasome-mediated ubiquitin-dependent protein catabolic process"/>
    <property type="evidence" value="ECO:0007669"/>
    <property type="project" value="TreeGrafter"/>
</dbReference>
<evidence type="ECO:0000259" key="3">
    <source>
        <dbReference type="Pfam" id="PF17781"/>
    </source>
</evidence>
<accession>A0A177EK87</accession>
<evidence type="ECO:0000256" key="2">
    <source>
        <dbReference type="ARBA" id="ARBA00022942"/>
    </source>
</evidence>
<dbReference type="VEuPathDB" id="MicrosporidiaDB:NEDG_00346"/>
<organism evidence="4 5">
    <name type="scientific">Nematocida displodere</name>
    <dbReference type="NCBI Taxonomy" id="1805483"/>
    <lineage>
        <taxon>Eukaryota</taxon>
        <taxon>Fungi</taxon>
        <taxon>Fungi incertae sedis</taxon>
        <taxon>Microsporidia</taxon>
        <taxon>Nematocida</taxon>
    </lineage>
</organism>
<evidence type="ECO:0000313" key="5">
    <source>
        <dbReference type="Proteomes" id="UP000185944"/>
    </source>
</evidence>
<dbReference type="STRING" id="1805483.A0A177EK87"/>
<dbReference type="PANTHER" id="PTHR10943:SF1">
    <property type="entry name" value="26S PROTEASOME NON-ATPASE REGULATORY SUBUNIT 2"/>
    <property type="match status" value="1"/>
</dbReference>
<dbReference type="GO" id="GO:0005634">
    <property type="term" value="C:nucleus"/>
    <property type="evidence" value="ECO:0007669"/>
    <property type="project" value="TreeGrafter"/>
</dbReference>
<evidence type="ECO:0000313" key="4">
    <source>
        <dbReference type="EMBL" id="OAG31871.1"/>
    </source>
</evidence>
<feature type="domain" description="RPN1 N-terminal" evidence="3">
    <location>
        <begin position="9"/>
        <end position="310"/>
    </location>
</feature>
<evidence type="ECO:0000256" key="1">
    <source>
        <dbReference type="ARBA" id="ARBA00022737"/>
    </source>
</evidence>
<dbReference type="RefSeq" id="XP_067545472.1">
    <property type="nucleotide sequence ID" value="XM_067687764.1"/>
</dbReference>
<dbReference type="InterPro" id="IPR016024">
    <property type="entry name" value="ARM-type_fold"/>
</dbReference>
<proteinExistence type="predicted"/>
<dbReference type="GeneID" id="93646696"/>
<dbReference type="InterPro" id="IPR011989">
    <property type="entry name" value="ARM-like"/>
</dbReference>
<dbReference type="Proteomes" id="UP000185944">
    <property type="component" value="Unassembled WGS sequence"/>
</dbReference>
<dbReference type="EMBL" id="LTDL01000014">
    <property type="protein sequence ID" value="OAG31871.1"/>
    <property type="molecule type" value="Genomic_DNA"/>
</dbReference>
<dbReference type="Pfam" id="PF17781">
    <property type="entry name" value="RPN1_RPN2_N"/>
    <property type="match status" value="1"/>
</dbReference>
<comment type="caution">
    <text evidence="4">The sequence shown here is derived from an EMBL/GenBank/DDBJ whole genome shotgun (WGS) entry which is preliminary data.</text>
</comment>
<dbReference type="PANTHER" id="PTHR10943">
    <property type="entry name" value="26S PROTEASOME NON-ATPASE REGULATORY SUBUNIT"/>
    <property type="match status" value="1"/>
</dbReference>
<dbReference type="OrthoDB" id="10252509at2759"/>
<reference evidence="4 5" key="1">
    <citation type="submission" date="2016-02" db="EMBL/GenBank/DDBJ databases">
        <title>Discovery of a natural microsporidian pathogen with a broad tissue tropism in Caenorhabditis elegans.</title>
        <authorList>
            <person name="Luallen R.J."/>
            <person name="Reinke A.W."/>
            <person name="Tong L."/>
            <person name="Botts M.R."/>
            <person name="Felix M.-A."/>
            <person name="Troemel E.R."/>
        </authorList>
    </citation>
    <scope>NUCLEOTIDE SEQUENCE [LARGE SCALE GENOMIC DNA]</scope>
    <source>
        <strain evidence="4 5">JUm2807</strain>
    </source>
</reference>
<sequence length="827" mass="90253">MDKTEDIRLILDNLNNRDPGIAHSALSMLVQKLRSSTSVASTIPKILIHLISQKDVLKERLATLTGENRKMMADVLSVISATHEDTDSLRYRIEGGSTPLDLWGHQYVKKLSSDIIRVYVKGPENAKDSASEHPALNQALNSTSTSTSAGIGPEDIQAILGEVLACLFKFNSECDGIDLLIETGGLRQLLGFTDQDNLDRVCTYLLSIIPYLQPQQKKEATRALISIYRKFELVIEYTNLLVKESKEDEVRKIFLEEPLAVQVQMAYILARDLRYADLDTEHQNVRDILENRHMAGMNAYAAEKLELTTAASDRDRGTGAFPEALSKASFFNESISVLENKKSYKISSLSAKGILHLWNPESAMAEFGEHLFSDDGYVKASSILGLATSSCRVHDENETVLALVRENLGTNSTTQKLVLLQALAMQYTGTQREDIYQLVRPHMSDLQPEVSYFSIYVIGSIFAKSYNVEVFTEVVQVLMEKTTTSSFMRFALLGLGLIFLEGKEKIDGVMELAESIDGIGKSLSILLRGMGYFGSGNTAILHAILKDALEELTPSNSSDDEEAEEPQQEYKHVFAIIGVALISVGDETLVQMATHILEGAMLLDIPRVQMAVPFALAILHMSTAKVEVIETLKRCTNSEDLSVVVSAVVSLGVIAAGSNNSRVLNALESLGDFCHKGAPGSALKIAQGLLHLGKGMMKLSLFSGSAASAKSVAGITGFLFSLMDVGMHVLDRHYFVLMLLAQGIAPKYLLTVDDTGAPVKKTVRVGTWVDVSGAVGRPKRIAGAQVHETPVVVQSTEAVEVLGRKGTYTSADTLIVVQQSSTTNIDE</sequence>
<dbReference type="AlphaFoldDB" id="A0A177EK87"/>
<keyword evidence="1" id="KW-0677">Repeat</keyword>
<dbReference type="GO" id="GO:0008540">
    <property type="term" value="C:proteasome regulatory particle, base subcomplex"/>
    <property type="evidence" value="ECO:0007669"/>
    <property type="project" value="TreeGrafter"/>
</dbReference>
<dbReference type="GO" id="GO:0034515">
    <property type="term" value="C:proteasome storage granule"/>
    <property type="evidence" value="ECO:0007669"/>
    <property type="project" value="TreeGrafter"/>
</dbReference>
<dbReference type="InterPro" id="IPR040892">
    <property type="entry name" value="RPN1_N"/>
</dbReference>
<gene>
    <name evidence="4" type="ORF">NEDG_00346</name>
</gene>
<dbReference type="Gene3D" id="1.25.10.10">
    <property type="entry name" value="Leucine-rich Repeat Variant"/>
    <property type="match status" value="1"/>
</dbReference>